<reference evidence="2" key="2">
    <citation type="submission" date="2006-04" db="EMBL/GenBank/DDBJ databases">
        <title>Sequencing of the draft fosmids and assembly of Prochlorococcus marinus environmental genome fragment.</title>
        <authorList>
            <consortium name="US DOE Joint Genome Institute (JGI)"/>
            <person name="Copeland A."/>
            <person name="Lucas S."/>
            <person name="Lapidus A."/>
            <person name="Barry K."/>
            <person name="Detter J.C."/>
            <person name="Glavina T."/>
            <person name="Hammon N."/>
            <person name="Israni S."/>
            <person name="Richardson P."/>
        </authorList>
    </citation>
    <scope>NUCLEOTIDE SEQUENCE</scope>
</reference>
<keyword evidence="1" id="KW-1133">Transmembrane helix</keyword>
<name>Q1PJJ0_PROMR</name>
<accession>Q1PJJ0</accession>
<dbReference type="EMBL" id="DQ366733">
    <property type="protein sequence ID" value="ABE11375.1"/>
    <property type="molecule type" value="Genomic_DNA"/>
</dbReference>
<reference evidence="2" key="1">
    <citation type="journal article" date="2006" name="Science">
        <title>Genomic islands and the ecology and evolution of Prochlorococcus.</title>
        <authorList>
            <person name="Coleman M.L."/>
            <person name="Sullivan M.B."/>
            <person name="Martiny A.C."/>
            <person name="Steglich C."/>
            <person name="Barry K."/>
            <person name="Delong E.F."/>
            <person name="Chisholm S.W."/>
        </authorList>
    </citation>
    <scope>NUCLEOTIDE SEQUENCE</scope>
</reference>
<protein>
    <submittedName>
        <fullName evidence="2">Uncharacterized protein</fullName>
    </submittedName>
</protein>
<keyword evidence="1" id="KW-0812">Transmembrane</keyword>
<evidence type="ECO:0000256" key="1">
    <source>
        <dbReference type="SAM" id="Phobius"/>
    </source>
</evidence>
<sequence>MGLSKLVSQSGYFKNYISFFLMFFFISNISVVKAEKNTHLNRNLQEENNLNEFYSQNGVTFSQHDKLDSQLKMFLGFDPENPETSFFPDSLIIDDSDYIRHLYELKLDDMSIKK</sequence>
<organism evidence="2">
    <name type="scientific">uncultured Prochlorococcus marinus clone HOT0M-10G7</name>
    <dbReference type="NCBI Taxonomy" id="379385"/>
    <lineage>
        <taxon>Bacteria</taxon>
        <taxon>Bacillati</taxon>
        <taxon>Cyanobacteriota</taxon>
        <taxon>Cyanophyceae</taxon>
        <taxon>Synechococcales</taxon>
        <taxon>Prochlorococcaceae</taxon>
        <taxon>Prochlorococcus</taxon>
    </lineage>
</organism>
<evidence type="ECO:0000313" key="2">
    <source>
        <dbReference type="EMBL" id="ABE11375.1"/>
    </source>
</evidence>
<gene>
    <name evidence="2" type="ORF">HOT0M-10G7_0029</name>
</gene>
<proteinExistence type="predicted"/>
<keyword evidence="1" id="KW-0472">Membrane</keyword>
<dbReference type="AlphaFoldDB" id="Q1PJJ0"/>
<feature type="transmembrane region" description="Helical" evidence="1">
    <location>
        <begin position="12"/>
        <end position="32"/>
    </location>
</feature>